<gene>
    <name evidence="11" type="ordered locus">MTR_3g025940</name>
    <name evidence="12" type="ORF">MtrunA17_Chr3g0086891</name>
</gene>
<reference evidence="13" key="3">
    <citation type="submission" date="2015-04" db="UniProtKB">
        <authorList>
            <consortium name="EnsemblPlants"/>
        </authorList>
    </citation>
    <scope>IDENTIFICATION</scope>
    <source>
        <strain evidence="13">cv. Jemalong A17</strain>
    </source>
</reference>
<evidence type="ECO:0000256" key="9">
    <source>
        <dbReference type="SAM" id="MobiDB-lite"/>
    </source>
</evidence>
<dbReference type="Gene3D" id="3.30.40.10">
    <property type="entry name" value="Zinc/RING finger domain, C3HC4 (zinc finger)"/>
    <property type="match status" value="1"/>
</dbReference>
<keyword evidence="4" id="KW-0479">Metal-binding</keyword>
<dbReference type="Pfam" id="PF13639">
    <property type="entry name" value="zf-RING_2"/>
    <property type="match status" value="1"/>
</dbReference>
<evidence type="ECO:0000256" key="1">
    <source>
        <dbReference type="ARBA" id="ARBA00000900"/>
    </source>
</evidence>
<sequence>MANQHRLGNWSTEDNNPVHDARSLRYMLGINVAGNRASSVSSSPPRRLNGLTLNMIPTSENGGWTHLSSVRERDNNPFSSSYPTIGGQNGVGPVSPVAGNNISDVMSMLPFGGGVNTTITSTNVAATTGRIWWNQRGGGVNTTTTDGAVVATTGRRWWNQRILNEVVDVGGGGVNTTTTTVAAPIGRRWLSQPILNDVIDVGGGGVNTTTTIAAATTGRRWWNQAILNEVEDGGPTSFLASTNVPGRSGSFVPPPPPSSPLLSDYLINPHPPQSEQYMQTDSTLASSENPARAGGNNDIFISASEIRTETDRLMDEIESTLQHLRNGGSIRSEDMMILDFLVTINPLIDSDDWLNEIMTALEGHIGRVERGLTEEEILRSIHEETYQFNPDETSTQNQTCTICQEDFVDGESIGRLNCIHVYHLHCIKQWLEMRNACPICKKRGLEINEDEDGN</sequence>
<keyword evidence="7" id="KW-0862">Zinc</keyword>
<accession>G7IZB5</accession>
<feature type="domain" description="RING-type" evidence="10">
    <location>
        <begin position="400"/>
        <end position="441"/>
    </location>
</feature>
<dbReference type="InterPro" id="IPR013083">
    <property type="entry name" value="Znf_RING/FYVE/PHD"/>
</dbReference>
<protein>
    <recommendedName>
        <fullName evidence="2">RING-type E3 ubiquitin transferase</fullName>
        <ecNumber evidence="2">2.3.2.27</ecNumber>
    </recommendedName>
</protein>
<feature type="region of interest" description="Disordered" evidence="9">
    <location>
        <begin position="233"/>
        <end position="261"/>
    </location>
</feature>
<dbReference type="EMBL" id="CM001219">
    <property type="protein sequence ID" value="AES69251.1"/>
    <property type="molecule type" value="Genomic_DNA"/>
</dbReference>
<comment type="catalytic activity">
    <reaction evidence="1">
        <text>S-ubiquitinyl-[E2 ubiquitin-conjugating enzyme]-L-cysteine + [acceptor protein]-L-lysine = [E2 ubiquitin-conjugating enzyme]-L-cysteine + N(6)-ubiquitinyl-[acceptor protein]-L-lysine.</text>
        <dbReference type="EC" id="2.3.2.27"/>
    </reaction>
</comment>
<dbReference type="HOGENOM" id="CLU_031590_0_0_1"/>
<organism evidence="11 14">
    <name type="scientific">Medicago truncatula</name>
    <name type="common">Barrel medic</name>
    <name type="synonym">Medicago tribuloides</name>
    <dbReference type="NCBI Taxonomy" id="3880"/>
    <lineage>
        <taxon>Eukaryota</taxon>
        <taxon>Viridiplantae</taxon>
        <taxon>Streptophyta</taxon>
        <taxon>Embryophyta</taxon>
        <taxon>Tracheophyta</taxon>
        <taxon>Spermatophyta</taxon>
        <taxon>Magnoliopsida</taxon>
        <taxon>eudicotyledons</taxon>
        <taxon>Gunneridae</taxon>
        <taxon>Pentapetalae</taxon>
        <taxon>rosids</taxon>
        <taxon>fabids</taxon>
        <taxon>Fabales</taxon>
        <taxon>Fabaceae</taxon>
        <taxon>Papilionoideae</taxon>
        <taxon>50 kb inversion clade</taxon>
        <taxon>NPAAA clade</taxon>
        <taxon>Hologalegina</taxon>
        <taxon>IRL clade</taxon>
        <taxon>Trifolieae</taxon>
        <taxon>Medicago</taxon>
    </lineage>
</organism>
<dbReference type="GO" id="GO:0061630">
    <property type="term" value="F:ubiquitin protein ligase activity"/>
    <property type="evidence" value="ECO:0000318"/>
    <property type="project" value="GO_Central"/>
</dbReference>
<dbReference type="InterPro" id="IPR045191">
    <property type="entry name" value="MBR1/2-like"/>
</dbReference>
<dbReference type="eggNOG" id="KOG0800">
    <property type="taxonomic scope" value="Eukaryota"/>
</dbReference>
<evidence type="ECO:0000256" key="4">
    <source>
        <dbReference type="ARBA" id="ARBA00022723"/>
    </source>
</evidence>
<evidence type="ECO:0000313" key="14">
    <source>
        <dbReference type="Proteomes" id="UP000002051"/>
    </source>
</evidence>
<reference evidence="12" key="4">
    <citation type="journal article" date="2018" name="Nat. Plants">
        <title>Whole-genome landscape of Medicago truncatula symbiotic genes.</title>
        <authorList>
            <person name="Pecrix Y."/>
            <person name="Gamas P."/>
            <person name="Carrere S."/>
        </authorList>
    </citation>
    <scope>NUCLEOTIDE SEQUENCE</scope>
    <source>
        <tissue evidence="12">Leaves</tissue>
    </source>
</reference>
<dbReference type="AlphaFoldDB" id="G7IZB5"/>
<evidence type="ECO:0000313" key="12">
    <source>
        <dbReference type="EMBL" id="RHN66081.1"/>
    </source>
</evidence>
<dbReference type="STRING" id="3880.G7IZB5"/>
<evidence type="ECO:0000256" key="6">
    <source>
        <dbReference type="ARBA" id="ARBA00022786"/>
    </source>
</evidence>
<dbReference type="InterPro" id="IPR001841">
    <property type="entry name" value="Znf_RING"/>
</dbReference>
<evidence type="ECO:0000256" key="7">
    <source>
        <dbReference type="ARBA" id="ARBA00022833"/>
    </source>
</evidence>
<dbReference type="Gramene" id="rna13994">
    <property type="protein sequence ID" value="RHN66081.1"/>
    <property type="gene ID" value="gene13994"/>
</dbReference>
<dbReference type="PANTHER" id="PTHR22937:SF163">
    <property type="entry name" value="RING-TYPE E3 UBIQUITIN TRANSFERASE"/>
    <property type="match status" value="1"/>
</dbReference>
<dbReference type="SUPFAM" id="SSF57850">
    <property type="entry name" value="RING/U-box"/>
    <property type="match status" value="1"/>
</dbReference>
<evidence type="ECO:0000313" key="11">
    <source>
        <dbReference type="EMBL" id="AES69251.1"/>
    </source>
</evidence>
<evidence type="ECO:0000256" key="2">
    <source>
        <dbReference type="ARBA" id="ARBA00012483"/>
    </source>
</evidence>
<dbReference type="EnsemblPlants" id="AES69251">
    <property type="protein sequence ID" value="AES69251"/>
    <property type="gene ID" value="MTR_3g025940"/>
</dbReference>
<dbReference type="GO" id="GO:0008270">
    <property type="term" value="F:zinc ion binding"/>
    <property type="evidence" value="ECO:0007669"/>
    <property type="project" value="UniProtKB-KW"/>
</dbReference>
<dbReference type="PaxDb" id="3880-AES69251"/>
<evidence type="ECO:0000313" key="13">
    <source>
        <dbReference type="EnsemblPlants" id="AES69251"/>
    </source>
</evidence>
<dbReference type="EC" id="2.3.2.27" evidence="2"/>
<keyword evidence="14" id="KW-1185">Reference proteome</keyword>
<evidence type="ECO:0000256" key="8">
    <source>
        <dbReference type="PROSITE-ProRule" id="PRU00175"/>
    </source>
</evidence>
<keyword evidence="6" id="KW-0833">Ubl conjugation pathway</keyword>
<dbReference type="Proteomes" id="UP000265566">
    <property type="component" value="Chromosome 3"/>
</dbReference>
<dbReference type="PANTHER" id="PTHR22937">
    <property type="entry name" value="E3 UBIQUITIN-PROTEIN LIGASE RNF165"/>
    <property type="match status" value="1"/>
</dbReference>
<dbReference type="SMART" id="SM00184">
    <property type="entry name" value="RING"/>
    <property type="match status" value="1"/>
</dbReference>
<reference evidence="11 14" key="1">
    <citation type="journal article" date="2011" name="Nature">
        <title>The Medicago genome provides insight into the evolution of rhizobial symbioses.</title>
        <authorList>
            <person name="Young N.D."/>
            <person name="Debelle F."/>
            <person name="Oldroyd G.E."/>
            <person name="Geurts R."/>
            <person name="Cannon S.B."/>
            <person name="Udvardi M.K."/>
            <person name="Benedito V.A."/>
            <person name="Mayer K.F."/>
            <person name="Gouzy J."/>
            <person name="Schoof H."/>
            <person name="Van de Peer Y."/>
            <person name="Proost S."/>
            <person name="Cook D.R."/>
            <person name="Meyers B.C."/>
            <person name="Spannagl M."/>
            <person name="Cheung F."/>
            <person name="De Mita S."/>
            <person name="Krishnakumar V."/>
            <person name="Gundlach H."/>
            <person name="Zhou S."/>
            <person name="Mudge J."/>
            <person name="Bharti A.K."/>
            <person name="Murray J.D."/>
            <person name="Naoumkina M.A."/>
            <person name="Rosen B."/>
            <person name="Silverstein K.A."/>
            <person name="Tang H."/>
            <person name="Rombauts S."/>
            <person name="Zhao P.X."/>
            <person name="Zhou P."/>
            <person name="Barbe V."/>
            <person name="Bardou P."/>
            <person name="Bechner M."/>
            <person name="Bellec A."/>
            <person name="Berger A."/>
            <person name="Berges H."/>
            <person name="Bidwell S."/>
            <person name="Bisseling T."/>
            <person name="Choisne N."/>
            <person name="Couloux A."/>
            <person name="Denny R."/>
            <person name="Deshpande S."/>
            <person name="Dai X."/>
            <person name="Doyle J.J."/>
            <person name="Dudez A.M."/>
            <person name="Farmer A.D."/>
            <person name="Fouteau S."/>
            <person name="Franken C."/>
            <person name="Gibelin C."/>
            <person name="Gish J."/>
            <person name="Goldstein S."/>
            <person name="Gonzalez A.J."/>
            <person name="Green P.J."/>
            <person name="Hallab A."/>
            <person name="Hartog M."/>
            <person name="Hua A."/>
            <person name="Humphray S.J."/>
            <person name="Jeong D.H."/>
            <person name="Jing Y."/>
            <person name="Jocker A."/>
            <person name="Kenton S.M."/>
            <person name="Kim D.J."/>
            <person name="Klee K."/>
            <person name="Lai H."/>
            <person name="Lang C."/>
            <person name="Lin S."/>
            <person name="Macmil S.L."/>
            <person name="Magdelenat G."/>
            <person name="Matthews L."/>
            <person name="McCorrison J."/>
            <person name="Monaghan E.L."/>
            <person name="Mun J.H."/>
            <person name="Najar F.Z."/>
            <person name="Nicholson C."/>
            <person name="Noirot C."/>
            <person name="O'Bleness M."/>
            <person name="Paule C.R."/>
            <person name="Poulain J."/>
            <person name="Prion F."/>
            <person name="Qin B."/>
            <person name="Qu C."/>
            <person name="Retzel E.F."/>
            <person name="Riddle C."/>
            <person name="Sallet E."/>
            <person name="Samain S."/>
            <person name="Samson N."/>
            <person name="Sanders I."/>
            <person name="Saurat O."/>
            <person name="Scarpelli C."/>
            <person name="Schiex T."/>
            <person name="Segurens B."/>
            <person name="Severin A.J."/>
            <person name="Sherrier D.J."/>
            <person name="Shi R."/>
            <person name="Sims S."/>
            <person name="Singer S.R."/>
            <person name="Sinharoy S."/>
            <person name="Sterck L."/>
            <person name="Viollet A."/>
            <person name="Wang B.B."/>
            <person name="Wang K."/>
            <person name="Wang M."/>
            <person name="Wang X."/>
            <person name="Warfsmann J."/>
            <person name="Weissenbach J."/>
            <person name="White D.D."/>
            <person name="White J.D."/>
            <person name="Wiley G.B."/>
            <person name="Wincker P."/>
            <person name="Xing Y."/>
            <person name="Yang L."/>
            <person name="Yao Z."/>
            <person name="Ying F."/>
            <person name="Zhai J."/>
            <person name="Zhou L."/>
            <person name="Zuber A."/>
            <person name="Denarie J."/>
            <person name="Dixon R.A."/>
            <person name="May G.D."/>
            <person name="Schwartz D.C."/>
            <person name="Rogers J."/>
            <person name="Quetier F."/>
            <person name="Town C.D."/>
            <person name="Roe B.A."/>
        </authorList>
    </citation>
    <scope>NUCLEOTIDE SEQUENCE [LARGE SCALE GENOMIC DNA]</scope>
    <source>
        <strain evidence="11">A17</strain>
        <strain evidence="13 14">cv. Jemalong A17</strain>
    </source>
</reference>
<evidence type="ECO:0000259" key="10">
    <source>
        <dbReference type="PROSITE" id="PS50089"/>
    </source>
</evidence>
<proteinExistence type="predicted"/>
<reference evidence="11 14" key="2">
    <citation type="journal article" date="2014" name="BMC Genomics">
        <title>An improved genome release (version Mt4.0) for the model legume Medicago truncatula.</title>
        <authorList>
            <person name="Tang H."/>
            <person name="Krishnakumar V."/>
            <person name="Bidwell S."/>
            <person name="Rosen B."/>
            <person name="Chan A."/>
            <person name="Zhou S."/>
            <person name="Gentzbittel L."/>
            <person name="Childs K.L."/>
            <person name="Yandell M."/>
            <person name="Gundlach H."/>
            <person name="Mayer K.F."/>
            <person name="Schwartz D.C."/>
            <person name="Town C.D."/>
        </authorList>
    </citation>
    <scope>GENOME REANNOTATION</scope>
    <source>
        <strain evidence="13 14">cv. Jemalong A17</strain>
    </source>
</reference>
<keyword evidence="3" id="KW-0808">Transferase</keyword>
<keyword evidence="5 8" id="KW-0863">Zinc-finger</keyword>
<evidence type="ECO:0000256" key="5">
    <source>
        <dbReference type="ARBA" id="ARBA00022771"/>
    </source>
</evidence>
<dbReference type="CDD" id="cd16469">
    <property type="entry name" value="RING-H2_RNF24-like"/>
    <property type="match status" value="1"/>
</dbReference>
<dbReference type="Proteomes" id="UP000002051">
    <property type="component" value="Chromosome 3"/>
</dbReference>
<dbReference type="EMBL" id="PSQE01000003">
    <property type="protein sequence ID" value="RHN66081.1"/>
    <property type="molecule type" value="Genomic_DNA"/>
</dbReference>
<dbReference type="PROSITE" id="PS50089">
    <property type="entry name" value="ZF_RING_2"/>
    <property type="match status" value="1"/>
</dbReference>
<name>G7IZB5_MEDTR</name>
<evidence type="ECO:0000256" key="3">
    <source>
        <dbReference type="ARBA" id="ARBA00022679"/>
    </source>
</evidence>